<keyword evidence="4" id="KW-1185">Reference proteome</keyword>
<dbReference type="RefSeq" id="WP_085029495.1">
    <property type="nucleotide sequence ID" value="NZ_CP020772.1"/>
</dbReference>
<feature type="region of interest" description="Disordered" evidence="1">
    <location>
        <begin position="153"/>
        <end position="172"/>
    </location>
</feature>
<evidence type="ECO:0000256" key="2">
    <source>
        <dbReference type="SAM" id="Phobius"/>
    </source>
</evidence>
<reference evidence="3 4" key="1">
    <citation type="submission" date="2017-04" db="EMBL/GenBank/DDBJ databases">
        <title>The whole genome sequencing and assembly of Halobacillus mangrovi strain.</title>
        <authorList>
            <person name="Lee S.-J."/>
            <person name="Park M.-K."/>
            <person name="Kim J.-Y."/>
            <person name="Lee Y.-J."/>
            <person name="Yi H."/>
            <person name="Bahn Y.-S."/>
            <person name="Kim J.F."/>
            <person name="Lee D.-W."/>
        </authorList>
    </citation>
    <scope>NUCLEOTIDE SEQUENCE [LARGE SCALE GENOMIC DNA]</scope>
    <source>
        <strain evidence="3 4">KTB 131</strain>
    </source>
</reference>
<gene>
    <name evidence="3" type="ORF">HM131_09280</name>
</gene>
<keyword evidence="2" id="KW-1133">Transmembrane helix</keyword>
<feature type="region of interest" description="Disordered" evidence="1">
    <location>
        <begin position="32"/>
        <end position="111"/>
    </location>
</feature>
<dbReference type="OrthoDB" id="2692154at2"/>
<evidence type="ECO:0000313" key="4">
    <source>
        <dbReference type="Proteomes" id="UP000192527"/>
    </source>
</evidence>
<dbReference type="STRING" id="402384.HM131_09280"/>
<sequence length="172" mass="19993">MGELLDLIFSNFLIVAAIIGGIISWFSGMTKDEEKRKRPMGSPRPDPSPEPQRSSPTSMSPSNNESREMKSGKDRLKEYYEEKQRRLDEVSDHRKNQADAQHTFTYETPKKDVHTLMSRDINSEKQNKEFYAEGWSQSQKWDKKRLAEGIIMAEILGPPRAHKPHRSHPRKR</sequence>
<feature type="compositionally biased region" description="Polar residues" evidence="1">
    <location>
        <begin position="51"/>
        <end position="64"/>
    </location>
</feature>
<organism evidence="3 4">
    <name type="scientific">Halobacillus mangrovi</name>
    <dbReference type="NCBI Taxonomy" id="402384"/>
    <lineage>
        <taxon>Bacteria</taxon>
        <taxon>Bacillati</taxon>
        <taxon>Bacillota</taxon>
        <taxon>Bacilli</taxon>
        <taxon>Bacillales</taxon>
        <taxon>Bacillaceae</taxon>
        <taxon>Halobacillus</taxon>
    </lineage>
</organism>
<feature type="transmembrane region" description="Helical" evidence="2">
    <location>
        <begin position="12"/>
        <end position="30"/>
    </location>
</feature>
<name>A0A1W5ZUS8_9BACI</name>
<dbReference type="EMBL" id="CP020772">
    <property type="protein sequence ID" value="ARI77021.1"/>
    <property type="molecule type" value="Genomic_DNA"/>
</dbReference>
<accession>A0A1W5ZUS8</accession>
<keyword evidence="2" id="KW-0812">Transmembrane</keyword>
<dbReference type="Proteomes" id="UP000192527">
    <property type="component" value="Chromosome"/>
</dbReference>
<keyword evidence="2" id="KW-0472">Membrane</keyword>
<feature type="compositionally biased region" description="Basic residues" evidence="1">
    <location>
        <begin position="160"/>
        <end position="172"/>
    </location>
</feature>
<feature type="compositionally biased region" description="Basic and acidic residues" evidence="1">
    <location>
        <begin position="65"/>
        <end position="97"/>
    </location>
</feature>
<protein>
    <submittedName>
        <fullName evidence="3">Uncharacterized protein</fullName>
    </submittedName>
</protein>
<dbReference type="AlphaFoldDB" id="A0A1W5ZUS8"/>
<proteinExistence type="predicted"/>
<dbReference type="KEGG" id="hmn:HM131_09280"/>
<evidence type="ECO:0000256" key="1">
    <source>
        <dbReference type="SAM" id="MobiDB-lite"/>
    </source>
</evidence>
<evidence type="ECO:0000313" key="3">
    <source>
        <dbReference type="EMBL" id="ARI77021.1"/>
    </source>
</evidence>